<evidence type="ECO:0000313" key="1">
    <source>
        <dbReference type="EMBL" id="CAG7559990.1"/>
    </source>
</evidence>
<proteinExistence type="predicted"/>
<evidence type="ECO:0000313" key="2">
    <source>
        <dbReference type="Proteomes" id="UP000693738"/>
    </source>
</evidence>
<gene>
    <name evidence="1" type="ORF">FEQUK3_LOCUS5686</name>
</gene>
<organism evidence="1 2">
    <name type="scientific">Fusarium equiseti</name>
    <name type="common">Fusarium scirpi</name>
    <dbReference type="NCBI Taxonomy" id="61235"/>
    <lineage>
        <taxon>Eukaryota</taxon>
        <taxon>Fungi</taxon>
        <taxon>Dikarya</taxon>
        <taxon>Ascomycota</taxon>
        <taxon>Pezizomycotina</taxon>
        <taxon>Sordariomycetes</taxon>
        <taxon>Hypocreomycetidae</taxon>
        <taxon>Hypocreales</taxon>
        <taxon>Nectriaceae</taxon>
        <taxon>Fusarium</taxon>
        <taxon>Fusarium incarnatum-equiseti species complex</taxon>
    </lineage>
</organism>
<dbReference type="EMBL" id="CAJSTJ010000131">
    <property type="protein sequence ID" value="CAG7559990.1"/>
    <property type="molecule type" value="Genomic_DNA"/>
</dbReference>
<dbReference type="Proteomes" id="UP000693738">
    <property type="component" value="Unassembled WGS sequence"/>
</dbReference>
<dbReference type="AlphaFoldDB" id="A0A8J2ITK0"/>
<sequence length="581" mass="66335">MPPIRTAKINSAADAPVISLERQKQRLMKPVFKGVKDATFNYSEREWDGLFFKQIGTTTRIITFGHHFVLTDDHIDDIAVLQRQVREKITQLAFRYTDVSYDAKNDAGAVTNQGAIRLATALPNLKSLELQGTREITDEGIAAFLKSMPNLKILEVSGGMSSTENLTGEVFDELREHPEWAPDLKSLVMVNNESDKEFMKSMRELTRARPTLIVSLVSTGQEKKWGDWELTEVKLPLEVILLVVENLISGTIHRSIFSASNVVTKTLLSCTLVSRAVNPTATRLLWQNCLYIDSKDRLYRCRDSVSQQGIVTGRSCEAYRPTRLFLRLFPDPSPGLTPEFVDEMPEEDDFPPSPLEDIDMCEAVKSLLLTLAPSLTTVVVDMPLRSLYPADDELGVRKLLREGFEALVNIEELVSINDELYLATKDDHSEPQVWTKWPNLQRISLYNVYMGPELWKDMLLCPQLRKAVFPRADSDNSRRHDIKGELFTAWAEATGQSSQKYQGPEITIALCDWYRQPYDFVSYTESWRDLDPDNLMSIRTVIIDPQYDPAFQNLDDEQIYTCKNWIRERALRGSLWHDISL</sequence>
<name>A0A8J2ITK0_FUSEQ</name>
<accession>A0A8J2ITK0</accession>
<reference evidence="1" key="1">
    <citation type="submission" date="2021-05" db="EMBL/GenBank/DDBJ databases">
        <authorList>
            <person name="Khan N."/>
        </authorList>
    </citation>
    <scope>NUCLEOTIDE SEQUENCE</scope>
</reference>
<protein>
    <submittedName>
        <fullName evidence="1">Uncharacterized protein</fullName>
    </submittedName>
</protein>
<comment type="caution">
    <text evidence="1">The sequence shown here is derived from an EMBL/GenBank/DDBJ whole genome shotgun (WGS) entry which is preliminary data.</text>
</comment>